<keyword evidence="1" id="KW-1133">Transmembrane helix</keyword>
<evidence type="ECO:0000259" key="2">
    <source>
        <dbReference type="Pfam" id="PF00248"/>
    </source>
</evidence>
<name>A0A6S8DF61_9STRA</name>
<dbReference type="InterPro" id="IPR023210">
    <property type="entry name" value="NADP_OxRdtase_dom"/>
</dbReference>
<evidence type="ECO:0000313" key="4">
    <source>
        <dbReference type="EMBL" id="CAE0438885.1"/>
    </source>
</evidence>
<keyword evidence="1" id="KW-0812">Transmembrane</keyword>
<dbReference type="PANTHER" id="PTHR11732">
    <property type="entry name" value="ALDO/KETO REDUCTASE"/>
    <property type="match status" value="1"/>
</dbReference>
<dbReference type="EMBL" id="HBIN01012113">
    <property type="protein sequence ID" value="CAE0438885.1"/>
    <property type="molecule type" value="Transcribed_RNA"/>
</dbReference>
<protein>
    <recommendedName>
        <fullName evidence="2">NADP-dependent oxidoreductase domain-containing protein</fullName>
    </recommendedName>
</protein>
<accession>A0A6S8DF61</accession>
<dbReference type="InterPro" id="IPR036812">
    <property type="entry name" value="NAD(P)_OxRdtase_dom_sf"/>
</dbReference>
<evidence type="ECO:0000313" key="3">
    <source>
        <dbReference type="EMBL" id="CAE0438884.1"/>
    </source>
</evidence>
<dbReference type="EMBL" id="HBIN01012110">
    <property type="protein sequence ID" value="CAE0438884.1"/>
    <property type="molecule type" value="Transcribed_RNA"/>
</dbReference>
<feature type="transmembrane region" description="Helical" evidence="1">
    <location>
        <begin position="12"/>
        <end position="33"/>
    </location>
</feature>
<sequence length="150" mass="16963">MKLKYRTWTWTWTWILLIFSSFHIVQFLFVFAFDDHANANANMSTSMNSCTTLGRKLKMPAIGLGTYLLSNVSDAITSALATPAGYRRIDCAPVYFNEDVIGDALQKHLESNTSSLKREDLFITSKLASPFHRAEHVEVALRKTLTDLRG</sequence>
<dbReference type="InterPro" id="IPR020471">
    <property type="entry name" value="AKR"/>
</dbReference>
<dbReference type="GO" id="GO:0016491">
    <property type="term" value="F:oxidoreductase activity"/>
    <property type="evidence" value="ECO:0007669"/>
    <property type="project" value="InterPro"/>
</dbReference>
<reference evidence="4" key="1">
    <citation type="submission" date="2021-01" db="EMBL/GenBank/DDBJ databases">
        <authorList>
            <person name="Corre E."/>
            <person name="Pelletier E."/>
            <person name="Niang G."/>
            <person name="Scheremetjew M."/>
            <person name="Finn R."/>
            <person name="Kale V."/>
            <person name="Holt S."/>
            <person name="Cochrane G."/>
            <person name="Meng A."/>
            <person name="Brown T."/>
            <person name="Cohen L."/>
        </authorList>
    </citation>
    <scope>NUCLEOTIDE SEQUENCE</scope>
    <source>
        <strain evidence="4">GSBS06</strain>
    </source>
</reference>
<evidence type="ECO:0000256" key="1">
    <source>
        <dbReference type="SAM" id="Phobius"/>
    </source>
</evidence>
<dbReference type="AlphaFoldDB" id="A0A6S8DF61"/>
<gene>
    <name evidence="3" type="ORF">ASTO00021_LOCUS9107</name>
    <name evidence="4" type="ORF">ASTO00021_LOCUS9108</name>
</gene>
<proteinExistence type="predicted"/>
<dbReference type="SUPFAM" id="SSF51430">
    <property type="entry name" value="NAD(P)-linked oxidoreductase"/>
    <property type="match status" value="1"/>
</dbReference>
<dbReference type="Gene3D" id="3.20.20.100">
    <property type="entry name" value="NADP-dependent oxidoreductase domain"/>
    <property type="match status" value="1"/>
</dbReference>
<dbReference type="Pfam" id="PF00248">
    <property type="entry name" value="Aldo_ket_red"/>
    <property type="match status" value="1"/>
</dbReference>
<organism evidence="4">
    <name type="scientific">Aplanochytrium stocchinoi</name>
    <dbReference type="NCBI Taxonomy" id="215587"/>
    <lineage>
        <taxon>Eukaryota</taxon>
        <taxon>Sar</taxon>
        <taxon>Stramenopiles</taxon>
        <taxon>Bigyra</taxon>
        <taxon>Labyrinthulomycetes</taxon>
        <taxon>Thraustochytrida</taxon>
        <taxon>Thraustochytriidae</taxon>
        <taxon>Aplanochytrium</taxon>
    </lineage>
</organism>
<feature type="domain" description="NADP-dependent oxidoreductase" evidence="2">
    <location>
        <begin position="77"/>
        <end position="148"/>
    </location>
</feature>
<keyword evidence="1" id="KW-0472">Membrane</keyword>